<dbReference type="Pfam" id="PF09424">
    <property type="entry name" value="YqeY"/>
    <property type="match status" value="1"/>
</dbReference>
<keyword evidence="1" id="KW-0175">Coiled coil</keyword>
<evidence type="ECO:0000256" key="1">
    <source>
        <dbReference type="SAM" id="Coils"/>
    </source>
</evidence>
<name>A0A2M7XI36_9BACT</name>
<accession>A0A2M7XI36</accession>
<dbReference type="InterPro" id="IPR042184">
    <property type="entry name" value="YqeY/Aim41_N"/>
</dbReference>
<dbReference type="Gene3D" id="1.10.10.410">
    <property type="match status" value="1"/>
</dbReference>
<proteinExistence type="predicted"/>
<evidence type="ECO:0000313" key="2">
    <source>
        <dbReference type="EMBL" id="PJA47585.1"/>
    </source>
</evidence>
<dbReference type="PANTHER" id="PTHR28055:SF1">
    <property type="entry name" value="ALTERED INHERITANCE OF MITOCHONDRIA PROTEIN 41, MITOCHONDRIAL"/>
    <property type="match status" value="1"/>
</dbReference>
<gene>
    <name evidence="2" type="ORF">CO172_00730</name>
</gene>
<sequence>MSSLLQQLHKDLIQATKQRETQRLSTLRLLNAALKNKQIEQRHPLEENEILAVVRTQIKQLQDSLEMAEKANRTDLVTRAQEEINVLQEYHPKPLTSQELDQLVHEVFDELEVKGKEEMGKIMGVVMTRVAGRSDGRQIKQAVERMFSTL</sequence>
<feature type="coiled-coil region" evidence="1">
    <location>
        <begin position="17"/>
        <end position="71"/>
    </location>
</feature>
<protein>
    <submittedName>
        <fullName evidence="2">Aspartyl-tRNA amidotransferase</fullName>
    </submittedName>
</protein>
<comment type="caution">
    <text evidence="2">The sequence shown here is derived from an EMBL/GenBank/DDBJ whole genome shotgun (WGS) entry which is preliminary data.</text>
</comment>
<dbReference type="InterPro" id="IPR023168">
    <property type="entry name" value="GatB_Yqey_C_2"/>
</dbReference>
<dbReference type="PANTHER" id="PTHR28055">
    <property type="entry name" value="ALTERED INHERITANCE OF MITOCHONDRIA PROTEIN 41, MITOCHONDRIAL"/>
    <property type="match status" value="1"/>
</dbReference>
<evidence type="ECO:0000313" key="3">
    <source>
        <dbReference type="Proteomes" id="UP000229749"/>
    </source>
</evidence>
<dbReference type="InterPro" id="IPR019004">
    <property type="entry name" value="YqeY/Aim41"/>
</dbReference>
<dbReference type="GO" id="GO:0016884">
    <property type="term" value="F:carbon-nitrogen ligase activity, with glutamine as amido-N-donor"/>
    <property type="evidence" value="ECO:0007669"/>
    <property type="project" value="InterPro"/>
</dbReference>
<reference evidence="3" key="1">
    <citation type="submission" date="2017-09" db="EMBL/GenBank/DDBJ databases">
        <title>Depth-based differentiation of microbial function through sediment-hosted aquifers and enrichment of novel symbionts in the deep terrestrial subsurface.</title>
        <authorList>
            <person name="Probst A.J."/>
            <person name="Ladd B."/>
            <person name="Jarett J.K."/>
            <person name="Geller-Mcgrath D.E."/>
            <person name="Sieber C.M.K."/>
            <person name="Emerson J.B."/>
            <person name="Anantharaman K."/>
            <person name="Thomas B.C."/>
            <person name="Malmstrom R."/>
            <person name="Stieglmeier M."/>
            <person name="Klingl A."/>
            <person name="Woyke T."/>
            <person name="Ryan C.M."/>
            <person name="Banfield J.F."/>
        </authorList>
    </citation>
    <scope>NUCLEOTIDE SEQUENCE [LARGE SCALE GENOMIC DNA]</scope>
</reference>
<dbReference type="EMBL" id="PFWS01000010">
    <property type="protein sequence ID" value="PJA47585.1"/>
    <property type="molecule type" value="Genomic_DNA"/>
</dbReference>
<dbReference type="Proteomes" id="UP000229749">
    <property type="component" value="Unassembled WGS sequence"/>
</dbReference>
<dbReference type="AlphaFoldDB" id="A0A2M7XI36"/>
<dbReference type="InterPro" id="IPR003789">
    <property type="entry name" value="Asn/Gln_tRNA_amidoTrase-B-like"/>
</dbReference>
<keyword evidence="2" id="KW-0808">Transferase</keyword>
<organism evidence="2 3">
    <name type="scientific">Candidatus Uhrbacteria bacterium CG_4_9_14_3_um_filter_36_7</name>
    <dbReference type="NCBI Taxonomy" id="1975033"/>
    <lineage>
        <taxon>Bacteria</taxon>
        <taxon>Candidatus Uhriibacteriota</taxon>
    </lineage>
</organism>
<dbReference type="GO" id="GO:0016740">
    <property type="term" value="F:transferase activity"/>
    <property type="evidence" value="ECO:0007669"/>
    <property type="project" value="UniProtKB-KW"/>
</dbReference>
<dbReference type="SUPFAM" id="SSF89095">
    <property type="entry name" value="GatB/YqeY motif"/>
    <property type="match status" value="1"/>
</dbReference>
<dbReference type="Gene3D" id="1.10.1510.10">
    <property type="entry name" value="Uncharacterised protein YqeY/AIM41 PF09424, N-terminal domain"/>
    <property type="match status" value="1"/>
</dbReference>